<dbReference type="Gene3D" id="1.25.40.10">
    <property type="entry name" value="Tetratricopeptide repeat domain"/>
    <property type="match status" value="1"/>
</dbReference>
<evidence type="ECO:0000313" key="2">
    <source>
        <dbReference type="EMBL" id="RLK10401.1"/>
    </source>
</evidence>
<protein>
    <submittedName>
        <fullName evidence="2">Tetratricopeptide repeat protein</fullName>
    </submittedName>
</protein>
<feature type="transmembrane region" description="Helical" evidence="1">
    <location>
        <begin position="130"/>
        <end position="154"/>
    </location>
</feature>
<dbReference type="EMBL" id="RCCT01000001">
    <property type="protein sequence ID" value="RLK10401.1"/>
    <property type="molecule type" value="Genomic_DNA"/>
</dbReference>
<dbReference type="SUPFAM" id="SSF48452">
    <property type="entry name" value="TPR-like"/>
    <property type="match status" value="1"/>
</dbReference>
<dbReference type="AlphaFoldDB" id="A0A497ZPZ5"/>
<dbReference type="InterPro" id="IPR011990">
    <property type="entry name" value="TPR-like_helical_dom_sf"/>
</dbReference>
<gene>
    <name evidence="2" type="ORF">CLV75_0371</name>
</gene>
<accession>A0A497ZPZ5</accession>
<reference evidence="2 3" key="1">
    <citation type="submission" date="2018-10" db="EMBL/GenBank/DDBJ databases">
        <title>Genomic Encyclopedia of Archaeal and Bacterial Type Strains, Phase II (KMG-II): from individual species to whole genera.</title>
        <authorList>
            <person name="Goeker M."/>
        </authorList>
    </citation>
    <scope>NUCLEOTIDE SEQUENCE [LARGE SCALE GENOMIC DNA]</scope>
    <source>
        <strain evidence="2 3">DSM 29317</strain>
    </source>
</reference>
<name>A0A497ZPZ5_9RHOB</name>
<dbReference type="OrthoDB" id="54411at2"/>
<keyword evidence="1" id="KW-1133">Transmembrane helix</keyword>
<dbReference type="Proteomes" id="UP000271700">
    <property type="component" value="Unassembled WGS sequence"/>
</dbReference>
<keyword evidence="1" id="KW-0812">Transmembrane</keyword>
<sequence>MGDGKQDDNKRNFSAEDVRAALERVLDSAGFKGSARMRSFLTYVVDEALAGRTDEIRAKTIAMDVYGYGADELTKREGVVRVDAGRMRRKLKAYYGGAGASDPIMISLPVGRYAPEFRPGTRQYRKLTNLWRISVMSAMAITLVALGGVGGTVLTKQWPSSDVKAEQSAIYDVSPARVEAMNLCSAGQDVMFPVVNLPRLKPALLIFKTAIERDPLYFCGYAGAAQVETMLAILQSTDPAATDMLAVADENSAHALEIEPDAAWALSSRAWLEFGLGNYDKATALSRRAVDLAPTDPHIAEFDALISLYTMNFTYIISQSERYEKLAESSGALVFGNVLGSAQFHSGDFTAAIRSYEDTIARGGPFGPISAAYLMAARWNNGEQTEARRLASVYQKTWPDFPLETLKRRVFQQSQPVDALVEAMKAAGVVMERDHAPLTAD</sequence>
<proteinExistence type="predicted"/>
<dbReference type="STRING" id="981384.GCA_000192475_03042"/>
<comment type="caution">
    <text evidence="2">The sequence shown here is derived from an EMBL/GenBank/DDBJ whole genome shotgun (WGS) entry which is preliminary data.</text>
</comment>
<organism evidence="2 3">
    <name type="scientific">Ruegeria conchae</name>
    <dbReference type="NCBI Taxonomy" id="981384"/>
    <lineage>
        <taxon>Bacteria</taxon>
        <taxon>Pseudomonadati</taxon>
        <taxon>Pseudomonadota</taxon>
        <taxon>Alphaproteobacteria</taxon>
        <taxon>Rhodobacterales</taxon>
        <taxon>Roseobacteraceae</taxon>
        <taxon>Ruegeria</taxon>
    </lineage>
</organism>
<keyword evidence="1" id="KW-0472">Membrane</keyword>
<dbReference type="RefSeq" id="WP_010439655.1">
    <property type="nucleotide sequence ID" value="NZ_AEYW01000006.1"/>
</dbReference>
<evidence type="ECO:0000256" key="1">
    <source>
        <dbReference type="SAM" id="Phobius"/>
    </source>
</evidence>
<evidence type="ECO:0000313" key="3">
    <source>
        <dbReference type="Proteomes" id="UP000271700"/>
    </source>
</evidence>
<keyword evidence="3" id="KW-1185">Reference proteome</keyword>